<feature type="non-terminal residue" evidence="1">
    <location>
        <position position="1"/>
    </location>
</feature>
<dbReference type="PANTHER" id="PTHR43347">
    <property type="entry name" value="ACYL-COA SYNTHETASE"/>
    <property type="match status" value="1"/>
</dbReference>
<evidence type="ECO:0000313" key="2">
    <source>
        <dbReference type="Proteomes" id="UP000264719"/>
    </source>
</evidence>
<keyword evidence="1" id="KW-0436">Ligase</keyword>
<dbReference type="GO" id="GO:0050218">
    <property type="term" value="F:propionate-CoA ligase activity"/>
    <property type="evidence" value="ECO:0007669"/>
    <property type="project" value="UniProtKB-EC"/>
</dbReference>
<feature type="non-terminal residue" evidence="1">
    <location>
        <position position="66"/>
    </location>
</feature>
<evidence type="ECO:0000313" key="1">
    <source>
        <dbReference type="EMBL" id="HAR50422.1"/>
    </source>
</evidence>
<comment type="caution">
    <text evidence="1">The sequence shown here is derived from an EMBL/GenBank/DDBJ whole genome shotgun (WGS) entry which is preliminary data.</text>
</comment>
<dbReference type="SUPFAM" id="SSF56801">
    <property type="entry name" value="Acetyl-CoA synthetase-like"/>
    <property type="match status" value="1"/>
</dbReference>
<dbReference type="EMBL" id="DMVW01000013">
    <property type="protein sequence ID" value="HAR50422.1"/>
    <property type="molecule type" value="Genomic_DNA"/>
</dbReference>
<reference evidence="1 2" key="1">
    <citation type="journal article" date="2018" name="Nat. Biotechnol.">
        <title>A standardized bacterial taxonomy based on genome phylogeny substantially revises the tree of life.</title>
        <authorList>
            <person name="Parks D.H."/>
            <person name="Chuvochina M."/>
            <person name="Waite D.W."/>
            <person name="Rinke C."/>
            <person name="Skarshewski A."/>
            <person name="Chaumeil P.A."/>
            <person name="Hugenholtz P."/>
        </authorList>
    </citation>
    <scope>NUCLEOTIDE SEQUENCE [LARGE SCALE GENOMIC DNA]</scope>
    <source>
        <strain evidence="1">UBA9169</strain>
    </source>
</reference>
<dbReference type="EC" id="6.2.1.17" evidence="1"/>
<dbReference type="Proteomes" id="UP000264719">
    <property type="component" value="Unassembled WGS sequence"/>
</dbReference>
<sequence>LLDGAIDEARHKPEFTVIFQREPETADLVEGRDFDWDEIQRDVIPADCVPVEGDHPAYILYTSGTT</sequence>
<proteinExistence type="predicted"/>
<dbReference type="PANTHER" id="PTHR43347:SF3">
    <property type="entry name" value="ACYL-COA SYNTHETASE SHORT-CHAIN FAMILY MEMBER 3, MITOCHONDRIAL"/>
    <property type="match status" value="1"/>
</dbReference>
<name>A0A348W7B0_9RHOB</name>
<accession>A0A348W7B0</accession>
<dbReference type="InterPro" id="IPR042099">
    <property type="entry name" value="ANL_N_sf"/>
</dbReference>
<dbReference type="AlphaFoldDB" id="A0A348W7B0"/>
<gene>
    <name evidence="1" type="primary">prpE</name>
    <name evidence="1" type="synonym">yahU</name>
    <name evidence="1" type="ORF">DCS45_00920</name>
</gene>
<dbReference type="Gene3D" id="3.40.50.12780">
    <property type="entry name" value="N-terminal domain of ligase-like"/>
    <property type="match status" value="1"/>
</dbReference>
<protein>
    <submittedName>
        <fullName evidence="1">Propionyl-CoA synthetase</fullName>
        <ecNumber evidence="1">6.2.1.17</ecNumber>
    </submittedName>
</protein>
<organism evidence="1 2">
    <name type="scientific">Roseovarius nubinhibens</name>
    <dbReference type="NCBI Taxonomy" id="314263"/>
    <lineage>
        <taxon>Bacteria</taxon>
        <taxon>Pseudomonadati</taxon>
        <taxon>Pseudomonadota</taxon>
        <taxon>Alphaproteobacteria</taxon>
        <taxon>Rhodobacterales</taxon>
        <taxon>Roseobacteraceae</taxon>
        <taxon>Roseovarius</taxon>
    </lineage>
</organism>